<gene>
    <name evidence="1" type="ORF">GCK47_10855</name>
</gene>
<comment type="caution">
    <text evidence="1">The sequence shown here is derived from an EMBL/GenBank/DDBJ whole genome shotgun (WGS) entry which is preliminary data.</text>
</comment>
<dbReference type="AlphaFoldDB" id="A0A6L6XGC6"/>
<dbReference type="RefSeq" id="WP_157350628.1">
    <property type="nucleotide sequence ID" value="NZ_WGGT01000012.1"/>
</dbReference>
<accession>A0A6L6XGC6</accession>
<dbReference type="Proteomes" id="UP000479531">
    <property type="component" value="Unassembled WGS sequence"/>
</dbReference>
<name>A0A6L6XGC6_9FIRM</name>
<sequence>MLREESERDQLIANAIQVGMGYEKTQSLLEKEYMPKLYARDRRDTIFIWALYHRQRLEEVNEICQKYHCRPLLNG</sequence>
<protein>
    <submittedName>
        <fullName evidence="1">Uncharacterized protein</fullName>
    </submittedName>
</protein>
<evidence type="ECO:0000313" key="1">
    <source>
        <dbReference type="EMBL" id="MVQ46189.1"/>
    </source>
</evidence>
<dbReference type="EMBL" id="WGGT01000012">
    <property type="protein sequence ID" value="MVQ46189.1"/>
    <property type="molecule type" value="Genomic_DNA"/>
</dbReference>
<reference evidence="1 2" key="1">
    <citation type="submission" date="2019-10" db="EMBL/GenBank/DDBJ databases">
        <title>Roseburia spp. ameliorate alcoholic fatty liver via restoration of gut barrier function.</title>
        <authorList>
            <person name="Seo B."/>
            <person name="Ko G."/>
        </authorList>
    </citation>
    <scope>NUCLEOTIDE SEQUENCE [LARGE SCALE GENOMIC DNA]</scope>
    <source>
        <strain evidence="1 2">SNUG30017</strain>
    </source>
</reference>
<evidence type="ECO:0000313" key="2">
    <source>
        <dbReference type="Proteomes" id="UP000479531"/>
    </source>
</evidence>
<organism evidence="1 2">
    <name type="scientific">Roseburia intestinalis</name>
    <dbReference type="NCBI Taxonomy" id="166486"/>
    <lineage>
        <taxon>Bacteria</taxon>
        <taxon>Bacillati</taxon>
        <taxon>Bacillota</taxon>
        <taxon>Clostridia</taxon>
        <taxon>Lachnospirales</taxon>
        <taxon>Lachnospiraceae</taxon>
        <taxon>Roseburia</taxon>
    </lineage>
</organism>
<proteinExistence type="predicted"/>